<dbReference type="RefSeq" id="WP_344308624.1">
    <property type="nucleotide sequence ID" value="NZ_BAAANO010000014.1"/>
</dbReference>
<dbReference type="SUPFAM" id="SSF54637">
    <property type="entry name" value="Thioesterase/thiol ester dehydrase-isomerase"/>
    <property type="match status" value="1"/>
</dbReference>
<evidence type="ECO:0000256" key="1">
    <source>
        <dbReference type="ARBA" id="ARBA00022801"/>
    </source>
</evidence>
<gene>
    <name evidence="3" type="ORF">GCM10009755_16090</name>
</gene>
<proteinExistence type="predicted"/>
<keyword evidence="4" id="KW-1185">Reference proteome</keyword>
<dbReference type="PANTHER" id="PTHR43240">
    <property type="entry name" value="1,4-DIHYDROXY-2-NAPHTHOYL-COA THIOESTERASE 1"/>
    <property type="match status" value="1"/>
</dbReference>
<keyword evidence="1" id="KW-0378">Hydrolase</keyword>
<feature type="domain" description="Thioesterase" evidence="2">
    <location>
        <begin position="80"/>
        <end position="158"/>
    </location>
</feature>
<dbReference type="InterPro" id="IPR003736">
    <property type="entry name" value="PAAI_dom"/>
</dbReference>
<organism evidence="3 4">
    <name type="scientific">Brevibacterium samyangense</name>
    <dbReference type="NCBI Taxonomy" id="366888"/>
    <lineage>
        <taxon>Bacteria</taxon>
        <taxon>Bacillati</taxon>
        <taxon>Actinomycetota</taxon>
        <taxon>Actinomycetes</taxon>
        <taxon>Micrococcales</taxon>
        <taxon>Brevibacteriaceae</taxon>
        <taxon>Brevibacterium</taxon>
    </lineage>
</organism>
<evidence type="ECO:0000313" key="4">
    <source>
        <dbReference type="Proteomes" id="UP001500755"/>
    </source>
</evidence>
<name>A0ABN2TG09_9MICO</name>
<protein>
    <submittedName>
        <fullName evidence="3">PaaI family thioesterase</fullName>
    </submittedName>
</protein>
<dbReference type="NCBIfam" id="TIGR00369">
    <property type="entry name" value="unchar_dom_1"/>
    <property type="match status" value="1"/>
</dbReference>
<dbReference type="InterPro" id="IPR006683">
    <property type="entry name" value="Thioestr_dom"/>
</dbReference>
<comment type="caution">
    <text evidence="3">The sequence shown here is derived from an EMBL/GenBank/DDBJ whole genome shotgun (WGS) entry which is preliminary data.</text>
</comment>
<dbReference type="Proteomes" id="UP001500755">
    <property type="component" value="Unassembled WGS sequence"/>
</dbReference>
<reference evidence="3 4" key="1">
    <citation type="journal article" date="2019" name="Int. J. Syst. Evol. Microbiol.">
        <title>The Global Catalogue of Microorganisms (GCM) 10K type strain sequencing project: providing services to taxonomists for standard genome sequencing and annotation.</title>
        <authorList>
            <consortium name="The Broad Institute Genomics Platform"/>
            <consortium name="The Broad Institute Genome Sequencing Center for Infectious Disease"/>
            <person name="Wu L."/>
            <person name="Ma J."/>
        </authorList>
    </citation>
    <scope>NUCLEOTIDE SEQUENCE [LARGE SCALE GENOMIC DNA]</scope>
    <source>
        <strain evidence="3 4">JCM 14546</strain>
    </source>
</reference>
<sequence>MTAETSATPKAGPLSREQLTTMSGLEILRYMQANAAEAQESGAQLPPSIGRLLGMRVTRVESGEVEFTLTTVPDFSNPLGQTHGGICATLVDSAMGCAVHTLLEAGVGYGTVEMKLNYLRSVPTTGTVLRAVGTVVHAGRSTALAEGKVFDDQDRLVAHATETCLIYR</sequence>
<evidence type="ECO:0000313" key="3">
    <source>
        <dbReference type="EMBL" id="GAA2006700.1"/>
    </source>
</evidence>
<dbReference type="PANTHER" id="PTHR43240:SF1">
    <property type="entry name" value="BLR5584 PROTEIN"/>
    <property type="match status" value="1"/>
</dbReference>
<dbReference type="InterPro" id="IPR029069">
    <property type="entry name" value="HotDog_dom_sf"/>
</dbReference>
<dbReference type="CDD" id="cd03443">
    <property type="entry name" value="PaaI_thioesterase"/>
    <property type="match status" value="1"/>
</dbReference>
<dbReference type="EMBL" id="BAAANO010000014">
    <property type="protein sequence ID" value="GAA2006700.1"/>
    <property type="molecule type" value="Genomic_DNA"/>
</dbReference>
<dbReference type="Gene3D" id="3.10.129.10">
    <property type="entry name" value="Hotdog Thioesterase"/>
    <property type="match status" value="1"/>
</dbReference>
<evidence type="ECO:0000259" key="2">
    <source>
        <dbReference type="Pfam" id="PF03061"/>
    </source>
</evidence>
<accession>A0ABN2TG09</accession>
<dbReference type="Pfam" id="PF03061">
    <property type="entry name" value="4HBT"/>
    <property type="match status" value="1"/>
</dbReference>